<evidence type="ECO:0000313" key="12">
    <source>
        <dbReference type="EMBL" id="TQO38687.1"/>
    </source>
</evidence>
<evidence type="ECO:0000256" key="6">
    <source>
        <dbReference type="ARBA" id="ARBA00023235"/>
    </source>
</evidence>
<dbReference type="SUPFAM" id="SSF52540">
    <property type="entry name" value="P-loop containing nucleoside triphosphate hydrolases"/>
    <property type="match status" value="1"/>
</dbReference>
<dbReference type="Pfam" id="PF00580">
    <property type="entry name" value="UvrD-helicase"/>
    <property type="match status" value="1"/>
</dbReference>
<evidence type="ECO:0000256" key="1">
    <source>
        <dbReference type="ARBA" id="ARBA00009922"/>
    </source>
</evidence>
<keyword evidence="2 10" id="KW-0547">Nucleotide-binding</keyword>
<comment type="catalytic activity">
    <reaction evidence="7">
        <text>Couples ATP hydrolysis with the unwinding of duplex DNA by translocating in the 3'-5' direction.</text>
        <dbReference type="EC" id="5.6.2.4"/>
    </reaction>
</comment>
<evidence type="ECO:0000256" key="5">
    <source>
        <dbReference type="ARBA" id="ARBA00022840"/>
    </source>
</evidence>
<feature type="binding site" evidence="10">
    <location>
        <begin position="27"/>
        <end position="34"/>
    </location>
    <ligand>
        <name>ATP</name>
        <dbReference type="ChEBI" id="CHEBI:30616"/>
    </ligand>
</feature>
<evidence type="ECO:0000256" key="10">
    <source>
        <dbReference type="PROSITE-ProRule" id="PRU00560"/>
    </source>
</evidence>
<evidence type="ECO:0000259" key="11">
    <source>
        <dbReference type="PROSITE" id="PS51198"/>
    </source>
</evidence>
<dbReference type="Gene3D" id="1.10.10.160">
    <property type="match status" value="1"/>
</dbReference>
<name>A0ABY3AD42_9FLAO</name>
<dbReference type="RefSeq" id="WP_142190236.1">
    <property type="nucleotide sequence ID" value="NZ_VHIF01000001.1"/>
</dbReference>
<dbReference type="Gene3D" id="3.40.50.300">
    <property type="entry name" value="P-loop containing nucleotide triphosphate hydrolases"/>
    <property type="match status" value="2"/>
</dbReference>
<evidence type="ECO:0000256" key="9">
    <source>
        <dbReference type="ARBA" id="ARBA00048988"/>
    </source>
</evidence>
<dbReference type="Proteomes" id="UP000315363">
    <property type="component" value="Unassembled WGS sequence"/>
</dbReference>
<evidence type="ECO:0000256" key="8">
    <source>
        <dbReference type="ARBA" id="ARBA00034808"/>
    </source>
</evidence>
<accession>A0ABY3AD42</accession>
<dbReference type="PANTHER" id="PTHR11070:SF45">
    <property type="entry name" value="DNA 3'-5' HELICASE"/>
    <property type="match status" value="1"/>
</dbReference>
<keyword evidence="6" id="KW-0413">Isomerase</keyword>
<sequence length="527" mass="60472">MLKQIILKGEQKKVLFLPPTNPIQIKGVAGSGKTTVALYRAKHLLETQANLFKETKIVIFTYNKTLAAYIEAVKPFINGGYQENSDEIKPRTNDGLNVKVTNFHKWAYHYLNLDYGKIINDQSKKKFIRDSASNIEENLNNQLAKNSVYTDLQKKNIKEKVNKILHKSDEFLKEEISWIKGKLFNEKVEYIEAKRTGRGTSDRVTKDDKIIIWVLYENYNKLLKKNDKIDFDDFAILTLEKISNDANFQPLFTHIIIDEAQDLNKAQILAIAKLVDPETNSLSIIADAAQRIFKSGFTWSEVGIEVRGGRTISFKKNYRNTLQIASAAKSLLEKESDNEDFTDIEFSVREGEKPKVAYYSNFNEQLKHLNDQLTILKNSNNLESTVVLHRSTVGVNQIQGFLINNGYSTEIVRSNTPINYMSDSIKICTMSSVKGLEFDNVFIVNLNDDVVPYPPGFNESNDEFHISTERRLLYTSMTRAKNKLFLFSSNKDNPSRYLKEIDLNLLDDISPKNYPKSNYDDEDDLPF</sequence>
<dbReference type="EC" id="5.6.2.4" evidence="8"/>
<evidence type="ECO:0000256" key="7">
    <source>
        <dbReference type="ARBA" id="ARBA00034617"/>
    </source>
</evidence>
<dbReference type="InterPro" id="IPR014017">
    <property type="entry name" value="DNA_helicase_UvrD-like_C"/>
</dbReference>
<comment type="caution">
    <text evidence="12">The sequence shown here is derived from an EMBL/GenBank/DDBJ whole genome shotgun (WGS) entry which is preliminary data.</text>
</comment>
<evidence type="ECO:0000313" key="13">
    <source>
        <dbReference type="Proteomes" id="UP000315363"/>
    </source>
</evidence>
<dbReference type="EMBL" id="VHIF01000001">
    <property type="protein sequence ID" value="TQO38687.1"/>
    <property type="molecule type" value="Genomic_DNA"/>
</dbReference>
<evidence type="ECO:0000256" key="2">
    <source>
        <dbReference type="ARBA" id="ARBA00022741"/>
    </source>
</evidence>
<dbReference type="InterPro" id="IPR027417">
    <property type="entry name" value="P-loop_NTPase"/>
</dbReference>
<proteinExistence type="inferred from homology"/>
<dbReference type="InterPro" id="IPR013986">
    <property type="entry name" value="DExx_box_DNA_helicase_dom_sf"/>
</dbReference>
<evidence type="ECO:0000256" key="4">
    <source>
        <dbReference type="ARBA" id="ARBA00022806"/>
    </source>
</evidence>
<organism evidence="12 13">
    <name type="scientific">Arenibacter algicola</name>
    <dbReference type="NCBI Taxonomy" id="616991"/>
    <lineage>
        <taxon>Bacteria</taxon>
        <taxon>Pseudomonadati</taxon>
        <taxon>Bacteroidota</taxon>
        <taxon>Flavobacteriia</taxon>
        <taxon>Flavobacteriales</taxon>
        <taxon>Flavobacteriaceae</taxon>
        <taxon>Arenibacter</taxon>
    </lineage>
</organism>
<gene>
    <name evidence="12" type="ORF">GQ41_3347</name>
</gene>
<dbReference type="Pfam" id="PF13361">
    <property type="entry name" value="UvrD_C"/>
    <property type="match status" value="2"/>
</dbReference>
<feature type="domain" description="UvrD-like helicase ATP-binding" evidence="11">
    <location>
        <begin position="6"/>
        <end position="321"/>
    </location>
</feature>
<dbReference type="InterPro" id="IPR014016">
    <property type="entry name" value="UvrD-like_ATP-bd"/>
</dbReference>
<keyword evidence="13" id="KW-1185">Reference proteome</keyword>
<dbReference type="PROSITE" id="PS51198">
    <property type="entry name" value="UVRD_HELICASE_ATP_BIND"/>
    <property type="match status" value="1"/>
</dbReference>
<comment type="similarity">
    <text evidence="1">Belongs to the helicase family. UvrD subfamily.</text>
</comment>
<dbReference type="InterPro" id="IPR000212">
    <property type="entry name" value="DNA_helicase_UvrD/REP"/>
</dbReference>
<reference evidence="12 13" key="1">
    <citation type="submission" date="2019-06" db="EMBL/GenBank/DDBJ databases">
        <title>A large-scale integrated study on North Sea by COGITO (Coastal Microbe Genomic &amp; Taxonomic Observatory).</title>
        <authorList>
            <person name="Teeling H."/>
        </authorList>
    </citation>
    <scope>NUCLEOTIDE SEQUENCE [LARGE SCALE GENOMIC DNA]</scope>
    <source>
        <strain evidence="12 13">MAR_2009_79</strain>
    </source>
</reference>
<dbReference type="PANTHER" id="PTHR11070">
    <property type="entry name" value="UVRD / RECB / PCRA DNA HELICASE FAMILY MEMBER"/>
    <property type="match status" value="1"/>
</dbReference>
<evidence type="ECO:0000256" key="3">
    <source>
        <dbReference type="ARBA" id="ARBA00022801"/>
    </source>
</evidence>
<keyword evidence="4 10" id="KW-0347">Helicase</keyword>
<comment type="catalytic activity">
    <reaction evidence="9">
        <text>ATP + H2O = ADP + phosphate + H(+)</text>
        <dbReference type="Rhea" id="RHEA:13065"/>
        <dbReference type="ChEBI" id="CHEBI:15377"/>
        <dbReference type="ChEBI" id="CHEBI:15378"/>
        <dbReference type="ChEBI" id="CHEBI:30616"/>
        <dbReference type="ChEBI" id="CHEBI:43474"/>
        <dbReference type="ChEBI" id="CHEBI:456216"/>
        <dbReference type="EC" id="5.6.2.4"/>
    </reaction>
</comment>
<protein>
    <recommendedName>
        <fullName evidence="8">DNA 3'-5' helicase</fullName>
        <ecNumber evidence="8">5.6.2.4</ecNumber>
    </recommendedName>
</protein>
<keyword evidence="5 10" id="KW-0067">ATP-binding</keyword>
<keyword evidence="3 10" id="KW-0378">Hydrolase</keyword>